<evidence type="ECO:0000313" key="8">
    <source>
        <dbReference type="Proteomes" id="UP001164706"/>
    </source>
</evidence>
<dbReference type="Pfam" id="PF01152">
    <property type="entry name" value="Bac_globin"/>
    <property type="match status" value="1"/>
</dbReference>
<dbReference type="KEGG" id="mdb:OVN18_06360"/>
<dbReference type="PROSITE" id="PS01213">
    <property type="entry name" value="GLOBIN_FAM_2"/>
    <property type="match status" value="1"/>
</dbReference>
<keyword evidence="3 6" id="KW-0349">Heme</keyword>
<gene>
    <name evidence="7" type="ORF">OVN18_06360</name>
</gene>
<evidence type="ECO:0000256" key="2">
    <source>
        <dbReference type="ARBA" id="ARBA00022448"/>
    </source>
</evidence>
<keyword evidence="4 6" id="KW-0479">Metal-binding</keyword>
<dbReference type="InterPro" id="IPR019795">
    <property type="entry name" value="Globin_bac-like_CS"/>
</dbReference>
<dbReference type="RefSeq" id="WP_267738785.1">
    <property type="nucleotide sequence ID" value="NZ_CP113089.1"/>
</dbReference>
<dbReference type="AlphaFoldDB" id="A0A9E8MMX3"/>
<reference evidence="7" key="1">
    <citation type="submission" date="2022-11" db="EMBL/GenBank/DDBJ databases">
        <title>Description of Microcella daejonensis nov. sp, isolated from riverside soil.</title>
        <authorList>
            <person name="Molina K.M."/>
            <person name="Kim S.B."/>
        </authorList>
    </citation>
    <scope>NUCLEOTIDE SEQUENCE</scope>
    <source>
        <strain evidence="7">MMS21-STM12</strain>
    </source>
</reference>
<dbReference type="GO" id="GO:0046872">
    <property type="term" value="F:metal ion binding"/>
    <property type="evidence" value="ECO:0007669"/>
    <property type="project" value="UniProtKB-KW"/>
</dbReference>
<dbReference type="GO" id="GO:0020037">
    <property type="term" value="F:heme binding"/>
    <property type="evidence" value="ECO:0007669"/>
    <property type="project" value="InterPro"/>
</dbReference>
<organism evidence="7 8">
    <name type="scientific">Microcella daejeonensis</name>
    <dbReference type="NCBI Taxonomy" id="2994971"/>
    <lineage>
        <taxon>Bacteria</taxon>
        <taxon>Bacillati</taxon>
        <taxon>Actinomycetota</taxon>
        <taxon>Actinomycetes</taxon>
        <taxon>Micrococcales</taxon>
        <taxon>Microbacteriaceae</taxon>
        <taxon>Microcella</taxon>
    </lineage>
</organism>
<dbReference type="EMBL" id="CP113089">
    <property type="protein sequence ID" value="WAB82618.1"/>
    <property type="molecule type" value="Genomic_DNA"/>
</dbReference>
<keyword evidence="5 6" id="KW-0408">Iron</keyword>
<dbReference type="InterPro" id="IPR001486">
    <property type="entry name" value="Hemoglobin_trunc"/>
</dbReference>
<dbReference type="SUPFAM" id="SSF46458">
    <property type="entry name" value="Globin-like"/>
    <property type="match status" value="1"/>
</dbReference>
<dbReference type="InterPro" id="IPR012292">
    <property type="entry name" value="Globin/Proto"/>
</dbReference>
<accession>A0A9E8MMX3</accession>
<dbReference type="GO" id="GO:0019825">
    <property type="term" value="F:oxygen binding"/>
    <property type="evidence" value="ECO:0007669"/>
    <property type="project" value="InterPro"/>
</dbReference>
<name>A0A9E8MMX3_9MICO</name>
<dbReference type="InterPro" id="IPR009050">
    <property type="entry name" value="Globin-like_sf"/>
</dbReference>
<sequence length="128" mass="14354">MALFQRLGGRDGVEALVEDLAVRVREDPDIGHYFDEVDEVELNRHRTMFFSALLGGTEEYGGRTIRAAHSPFRLTESDFDVFIRLITLTLAGSSASPRDQRSILRALERLRSTVVHASAPEAISRRVV</sequence>
<comment type="cofactor">
    <cofactor evidence="1">
        <name>heme</name>
        <dbReference type="ChEBI" id="CHEBI:30413"/>
    </cofactor>
</comment>
<evidence type="ECO:0000313" key="7">
    <source>
        <dbReference type="EMBL" id="WAB82618.1"/>
    </source>
</evidence>
<dbReference type="GO" id="GO:0015671">
    <property type="term" value="P:oxygen transport"/>
    <property type="evidence" value="ECO:0007669"/>
    <property type="project" value="InterPro"/>
</dbReference>
<feature type="binding site" description="distal binding residue" evidence="6">
    <location>
        <position position="45"/>
    </location>
    <ligand>
        <name>heme</name>
        <dbReference type="ChEBI" id="CHEBI:30413"/>
    </ligand>
    <ligandPart>
        <name>Fe</name>
        <dbReference type="ChEBI" id="CHEBI:18248"/>
    </ligandPart>
</feature>
<evidence type="ECO:0000256" key="1">
    <source>
        <dbReference type="ARBA" id="ARBA00001971"/>
    </source>
</evidence>
<protein>
    <submittedName>
        <fullName evidence="7">Group 1 truncated hemoglobin</fullName>
    </submittedName>
</protein>
<proteinExistence type="predicted"/>
<evidence type="ECO:0000256" key="4">
    <source>
        <dbReference type="ARBA" id="ARBA00022723"/>
    </source>
</evidence>
<evidence type="ECO:0000256" key="5">
    <source>
        <dbReference type="ARBA" id="ARBA00023004"/>
    </source>
</evidence>
<dbReference type="Gene3D" id="1.10.490.10">
    <property type="entry name" value="Globins"/>
    <property type="match status" value="1"/>
</dbReference>
<keyword evidence="8" id="KW-1185">Reference proteome</keyword>
<evidence type="ECO:0000256" key="6">
    <source>
        <dbReference type="PIRSR" id="PIRSR601486-1"/>
    </source>
</evidence>
<evidence type="ECO:0000256" key="3">
    <source>
        <dbReference type="ARBA" id="ARBA00022617"/>
    </source>
</evidence>
<keyword evidence="2" id="KW-0813">Transport</keyword>
<dbReference type="Proteomes" id="UP001164706">
    <property type="component" value="Chromosome"/>
</dbReference>
<dbReference type="CDD" id="cd00454">
    <property type="entry name" value="TrHb1_N"/>
    <property type="match status" value="1"/>
</dbReference>